<reference evidence="1 2" key="1">
    <citation type="submission" date="2016-01" db="EMBL/GenBank/DDBJ databases">
        <title>Genome Sequences of Twelve Sporeforming Bacillus Species Isolated from Foods.</title>
        <authorList>
            <person name="Berendsen E.M."/>
            <person name="Wells-Bennik M.H."/>
            <person name="Krawcyk A.O."/>
            <person name="De Jong A."/>
            <person name="Holsappel S."/>
            <person name="Eijlander R.T."/>
            <person name="Kuipers O.P."/>
        </authorList>
    </citation>
    <scope>NUCLEOTIDE SEQUENCE [LARGE SCALE GENOMIC DNA]</scope>
    <source>
        <strain evidence="1 2">B4098</strain>
    </source>
</reference>
<evidence type="ECO:0000313" key="2">
    <source>
        <dbReference type="Proteomes" id="UP000075288"/>
    </source>
</evidence>
<name>A0A150K539_HEYCO</name>
<dbReference type="RefSeq" id="WP_061566344.1">
    <property type="nucleotide sequence ID" value="NZ_LQYG01000024.1"/>
</dbReference>
<gene>
    <name evidence="1" type="ORF">B4098_3392</name>
</gene>
<evidence type="ECO:0008006" key="3">
    <source>
        <dbReference type="Google" id="ProtNLM"/>
    </source>
</evidence>
<dbReference type="EMBL" id="LQYG01000024">
    <property type="protein sequence ID" value="KYC64699.1"/>
    <property type="molecule type" value="Genomic_DNA"/>
</dbReference>
<sequence length="160" mass="19170">MVDQLSLLIPEIDRDATQRNVEKAIAKYRYYLLQTEDEFLPKITASYSMIPPTNTNAFHSSTEDAAIHMAEFERERMEYITRFAKAVNRLSPREREAFILKYMGEEERYDYEVYNQLGMGETYYYTKFKPRMFYKFAIAMRIEVYKTNSQRQNKENANDL</sequence>
<accession>A0A150K539</accession>
<dbReference type="PATRIC" id="fig|1398.26.peg.1821"/>
<comment type="caution">
    <text evidence="1">The sequence shown here is derived from an EMBL/GenBank/DDBJ whole genome shotgun (WGS) entry which is preliminary data.</text>
</comment>
<proteinExistence type="predicted"/>
<dbReference type="NCBIfam" id="TIGR01637">
    <property type="entry name" value="phage_arpU"/>
    <property type="match status" value="1"/>
</dbReference>
<dbReference type="Proteomes" id="UP000075288">
    <property type="component" value="Unassembled WGS sequence"/>
</dbReference>
<organism evidence="1 2">
    <name type="scientific">Heyndrickxia coagulans</name>
    <name type="common">Weizmannia coagulans</name>
    <dbReference type="NCBI Taxonomy" id="1398"/>
    <lineage>
        <taxon>Bacteria</taxon>
        <taxon>Bacillati</taxon>
        <taxon>Bacillota</taxon>
        <taxon>Bacilli</taxon>
        <taxon>Bacillales</taxon>
        <taxon>Bacillaceae</taxon>
        <taxon>Heyndrickxia</taxon>
    </lineage>
</organism>
<dbReference type="InterPro" id="IPR006524">
    <property type="entry name" value="ArpU-like"/>
</dbReference>
<protein>
    <recommendedName>
        <fullName evidence="3">ArpU family transcriptional regulator</fullName>
    </recommendedName>
</protein>
<evidence type="ECO:0000313" key="1">
    <source>
        <dbReference type="EMBL" id="KYC64699.1"/>
    </source>
</evidence>
<dbReference type="AlphaFoldDB" id="A0A150K539"/>